<proteinExistence type="predicted"/>
<sequence length="80" mass="8912">MTDLDRLAERVELAHMLSAAGVGTTGRRDIETDLYRLAPELIAVVLTARNFEERACLWGCHCKLCRAETALDAKLAKVIR</sequence>
<evidence type="ECO:0000313" key="1">
    <source>
        <dbReference type="EMBL" id="KKN38910.1"/>
    </source>
</evidence>
<gene>
    <name evidence="1" type="ORF">LCGC14_0748710</name>
</gene>
<dbReference type="AlphaFoldDB" id="A0A0F9Q4M2"/>
<name>A0A0F9Q4M2_9ZZZZ</name>
<protein>
    <submittedName>
        <fullName evidence="1">Uncharacterized protein</fullName>
    </submittedName>
</protein>
<accession>A0A0F9Q4M2</accession>
<dbReference type="EMBL" id="LAZR01001795">
    <property type="protein sequence ID" value="KKN38910.1"/>
    <property type="molecule type" value="Genomic_DNA"/>
</dbReference>
<reference evidence="1" key="1">
    <citation type="journal article" date="2015" name="Nature">
        <title>Complex archaea that bridge the gap between prokaryotes and eukaryotes.</title>
        <authorList>
            <person name="Spang A."/>
            <person name="Saw J.H."/>
            <person name="Jorgensen S.L."/>
            <person name="Zaremba-Niedzwiedzka K."/>
            <person name="Martijn J."/>
            <person name="Lind A.E."/>
            <person name="van Eijk R."/>
            <person name="Schleper C."/>
            <person name="Guy L."/>
            <person name="Ettema T.J."/>
        </authorList>
    </citation>
    <scope>NUCLEOTIDE SEQUENCE</scope>
</reference>
<organism evidence="1">
    <name type="scientific">marine sediment metagenome</name>
    <dbReference type="NCBI Taxonomy" id="412755"/>
    <lineage>
        <taxon>unclassified sequences</taxon>
        <taxon>metagenomes</taxon>
        <taxon>ecological metagenomes</taxon>
    </lineage>
</organism>
<comment type="caution">
    <text evidence="1">The sequence shown here is derived from an EMBL/GenBank/DDBJ whole genome shotgun (WGS) entry which is preliminary data.</text>
</comment>